<feature type="region of interest" description="Disordered" evidence="5">
    <location>
        <begin position="461"/>
        <end position="481"/>
    </location>
</feature>
<organism evidence="7 8">
    <name type="scientific">Aspergillus glaucus CBS 516.65</name>
    <dbReference type="NCBI Taxonomy" id="1160497"/>
    <lineage>
        <taxon>Eukaryota</taxon>
        <taxon>Fungi</taxon>
        <taxon>Dikarya</taxon>
        <taxon>Ascomycota</taxon>
        <taxon>Pezizomycotina</taxon>
        <taxon>Eurotiomycetes</taxon>
        <taxon>Eurotiomycetidae</taxon>
        <taxon>Eurotiales</taxon>
        <taxon>Aspergillaceae</taxon>
        <taxon>Aspergillus</taxon>
        <taxon>Aspergillus subgen. Aspergillus</taxon>
    </lineage>
</organism>
<dbReference type="EMBL" id="KV878904">
    <property type="protein sequence ID" value="OJJ81922.1"/>
    <property type="molecule type" value="Genomic_DNA"/>
</dbReference>
<evidence type="ECO:0000256" key="3">
    <source>
        <dbReference type="ARBA" id="ARBA00022691"/>
    </source>
</evidence>
<reference evidence="8" key="1">
    <citation type="journal article" date="2017" name="Genome Biol.">
        <title>Comparative genomics reveals high biological diversity and specific adaptations in the industrially and medically important fungal genus Aspergillus.</title>
        <authorList>
            <person name="de Vries R.P."/>
            <person name="Riley R."/>
            <person name="Wiebenga A."/>
            <person name="Aguilar-Osorio G."/>
            <person name="Amillis S."/>
            <person name="Uchima C.A."/>
            <person name="Anderluh G."/>
            <person name="Asadollahi M."/>
            <person name="Askin M."/>
            <person name="Barry K."/>
            <person name="Battaglia E."/>
            <person name="Bayram O."/>
            <person name="Benocci T."/>
            <person name="Braus-Stromeyer S.A."/>
            <person name="Caldana C."/>
            <person name="Canovas D."/>
            <person name="Cerqueira G.C."/>
            <person name="Chen F."/>
            <person name="Chen W."/>
            <person name="Choi C."/>
            <person name="Clum A."/>
            <person name="Dos Santos R.A."/>
            <person name="Damasio A.R."/>
            <person name="Diallinas G."/>
            <person name="Emri T."/>
            <person name="Fekete E."/>
            <person name="Flipphi M."/>
            <person name="Freyberg S."/>
            <person name="Gallo A."/>
            <person name="Gournas C."/>
            <person name="Habgood R."/>
            <person name="Hainaut M."/>
            <person name="Harispe M.L."/>
            <person name="Henrissat B."/>
            <person name="Hilden K.S."/>
            <person name="Hope R."/>
            <person name="Hossain A."/>
            <person name="Karabika E."/>
            <person name="Karaffa L."/>
            <person name="Karanyi Z."/>
            <person name="Krasevec N."/>
            <person name="Kuo A."/>
            <person name="Kusch H."/>
            <person name="LaButti K."/>
            <person name="Lagendijk E.L."/>
            <person name="Lapidus A."/>
            <person name="Levasseur A."/>
            <person name="Lindquist E."/>
            <person name="Lipzen A."/>
            <person name="Logrieco A.F."/>
            <person name="MacCabe A."/>
            <person name="Maekelae M.R."/>
            <person name="Malavazi I."/>
            <person name="Melin P."/>
            <person name="Meyer V."/>
            <person name="Mielnichuk N."/>
            <person name="Miskei M."/>
            <person name="Molnar A.P."/>
            <person name="Mule G."/>
            <person name="Ngan C.Y."/>
            <person name="Orejas M."/>
            <person name="Orosz E."/>
            <person name="Ouedraogo J.P."/>
            <person name="Overkamp K.M."/>
            <person name="Park H.-S."/>
            <person name="Perrone G."/>
            <person name="Piumi F."/>
            <person name="Punt P.J."/>
            <person name="Ram A.F."/>
            <person name="Ramon A."/>
            <person name="Rauscher S."/>
            <person name="Record E."/>
            <person name="Riano-Pachon D.M."/>
            <person name="Robert V."/>
            <person name="Roehrig J."/>
            <person name="Ruller R."/>
            <person name="Salamov A."/>
            <person name="Salih N.S."/>
            <person name="Samson R.A."/>
            <person name="Sandor E."/>
            <person name="Sanguinetti M."/>
            <person name="Schuetze T."/>
            <person name="Sepcic K."/>
            <person name="Shelest E."/>
            <person name="Sherlock G."/>
            <person name="Sophianopoulou V."/>
            <person name="Squina F.M."/>
            <person name="Sun H."/>
            <person name="Susca A."/>
            <person name="Todd R.B."/>
            <person name="Tsang A."/>
            <person name="Unkles S.E."/>
            <person name="van de Wiele N."/>
            <person name="van Rossen-Uffink D."/>
            <person name="Oliveira J.V."/>
            <person name="Vesth T.C."/>
            <person name="Visser J."/>
            <person name="Yu J.-H."/>
            <person name="Zhou M."/>
            <person name="Andersen M.R."/>
            <person name="Archer D.B."/>
            <person name="Baker S.E."/>
            <person name="Benoit I."/>
            <person name="Brakhage A.A."/>
            <person name="Braus G.H."/>
            <person name="Fischer R."/>
            <person name="Frisvad J.C."/>
            <person name="Goldman G.H."/>
            <person name="Houbraken J."/>
            <person name="Oakley B."/>
            <person name="Pocsi I."/>
            <person name="Scazzocchio C."/>
            <person name="Seiboth B."/>
            <person name="vanKuyk P.A."/>
            <person name="Wortman J."/>
            <person name="Dyer P.S."/>
            <person name="Grigoriev I.V."/>
        </authorList>
    </citation>
    <scope>NUCLEOTIDE SEQUENCE [LARGE SCALE GENOMIC DNA]</scope>
    <source>
        <strain evidence="8">CBS 516.65</strain>
    </source>
</reference>
<dbReference type="OrthoDB" id="341421at2759"/>
<dbReference type="Proteomes" id="UP000184300">
    <property type="component" value="Unassembled WGS sequence"/>
</dbReference>
<dbReference type="RefSeq" id="XP_022398620.1">
    <property type="nucleotide sequence ID" value="XM_022541049.1"/>
</dbReference>
<name>A0A1L9VDM0_ASPGL</name>
<evidence type="ECO:0000256" key="4">
    <source>
        <dbReference type="PIRNR" id="PIRNR011771"/>
    </source>
</evidence>
<dbReference type="GO" id="GO:0016279">
    <property type="term" value="F:protein-lysine N-methyltransferase activity"/>
    <property type="evidence" value="ECO:0007669"/>
    <property type="project" value="UniProtKB-UniRule"/>
</dbReference>
<dbReference type="SUPFAM" id="SSF81822">
    <property type="entry name" value="RuBisCo LSMT C-terminal, substrate-binding domain"/>
    <property type="match status" value="1"/>
</dbReference>
<dbReference type="FunFam" id="3.90.1410.10:FF:000007">
    <property type="entry name" value="Ribosomal lysine N-methyltransferase 4"/>
    <property type="match status" value="1"/>
</dbReference>
<dbReference type="InterPro" id="IPR015353">
    <property type="entry name" value="Rubisco_LSMT_subst-bd"/>
</dbReference>
<feature type="region of interest" description="Disordered" evidence="5">
    <location>
        <begin position="209"/>
        <end position="234"/>
    </location>
</feature>
<sequence>MSSTSHFPDPVSFQKQSNDFLGWLTSRPGVRMNSNIRMADLRSLNAGRGVVAQTDIPEGEELFAIPRCLILSVQNSKLPELLSQNVDELGPWMSLMLVMIYEYLAGEKSAWYQYFKVLPRQFDTLMFWSPSELQELQGSAVVDKIGKQGAEESILETIAPIVRANPSIFPPIEGVSSYDGDAGTQALLHIAHMVGSLILAYAFDIGKTEDEDEDGDGDGEDGYQTDEEEEQPAKGMVPMADLLNADADRNNARLFQEEDFVMKAIKPIAAGEEIFNDYGELPRADLLRRYGYVTDNYAQYDVVELSLSNICQAAGLSNDDVESQPPLEFLAELDFLDDGYIIPRFSSEDPLPDVLPDELLLLLKTLALSPEQLEQQKSKNKPPKLAVGRPEMSILQKAVQLKCSQYATNIELDQGLLAELNPMDATGPLEGSQRRLKMAVSVRIGEKEILQKLSTQLDRLLSTKRSADDEEDSRRTKAQRT</sequence>
<evidence type="ECO:0000256" key="1">
    <source>
        <dbReference type="ARBA" id="ARBA00022603"/>
    </source>
</evidence>
<comment type="subcellular location">
    <subcellularLocation>
        <location evidence="4">Nucleus</location>
    </subcellularLocation>
</comment>
<dbReference type="Gene3D" id="3.90.1420.10">
    <property type="entry name" value="Rubisco LSMT, substrate-binding domain"/>
    <property type="match status" value="1"/>
</dbReference>
<dbReference type="EC" id="2.1.1.-" evidence="4"/>
<evidence type="ECO:0000256" key="5">
    <source>
        <dbReference type="SAM" id="MobiDB-lite"/>
    </source>
</evidence>
<comment type="similarity">
    <text evidence="4">Belongs to the class V-like SAM-binding methyltransferase superfamily. Histone-lysine methyltransferase family. SETD6 subfamily.</text>
</comment>
<protein>
    <recommendedName>
        <fullName evidence="4">Ribosomal lysine N-methyltransferase 4</fullName>
        <ecNumber evidence="4">2.1.1.-</ecNumber>
    </recommendedName>
</protein>
<comment type="function">
    <text evidence="4">S-adenosyl-L-methionine-dependent protein-lysine N-methyltransferase that monomethylates 60S ribosomal protein L42.</text>
</comment>
<keyword evidence="3 4" id="KW-0949">S-adenosyl-L-methionine</keyword>
<feature type="compositionally biased region" description="Acidic residues" evidence="5">
    <location>
        <begin position="209"/>
        <end position="230"/>
    </location>
</feature>
<accession>A0A1L9VDM0</accession>
<proteinExistence type="inferred from homology"/>
<dbReference type="GO" id="GO:0005634">
    <property type="term" value="C:nucleus"/>
    <property type="evidence" value="ECO:0007669"/>
    <property type="project" value="UniProtKB-SubCell"/>
</dbReference>
<dbReference type="InterPro" id="IPR050600">
    <property type="entry name" value="SETD3_SETD6_MTase"/>
</dbReference>
<dbReference type="InterPro" id="IPR011383">
    <property type="entry name" value="N-lys_methylase_SETD6"/>
</dbReference>
<dbReference type="PIRSF" id="PIRSF011771">
    <property type="entry name" value="RMS1_SET"/>
    <property type="match status" value="1"/>
</dbReference>
<dbReference type="VEuPathDB" id="FungiDB:ASPGLDRAFT_131474"/>
<evidence type="ECO:0000256" key="2">
    <source>
        <dbReference type="ARBA" id="ARBA00022679"/>
    </source>
</evidence>
<dbReference type="SUPFAM" id="SSF82199">
    <property type="entry name" value="SET domain"/>
    <property type="match status" value="1"/>
</dbReference>
<dbReference type="Pfam" id="PF00856">
    <property type="entry name" value="SET"/>
    <property type="match status" value="1"/>
</dbReference>
<evidence type="ECO:0000313" key="7">
    <source>
        <dbReference type="EMBL" id="OJJ81922.1"/>
    </source>
</evidence>
<keyword evidence="2 4" id="KW-0808">Transferase</keyword>
<dbReference type="Pfam" id="PF09273">
    <property type="entry name" value="Rubis-subs-bind"/>
    <property type="match status" value="1"/>
</dbReference>
<dbReference type="Gene3D" id="3.90.1410.10">
    <property type="entry name" value="set domain protein methyltransferase, domain 1"/>
    <property type="match status" value="1"/>
</dbReference>
<dbReference type="GO" id="GO:0032259">
    <property type="term" value="P:methylation"/>
    <property type="evidence" value="ECO:0007669"/>
    <property type="project" value="UniProtKB-KW"/>
</dbReference>
<dbReference type="PANTHER" id="PTHR13271">
    <property type="entry name" value="UNCHARACTERIZED PUTATIVE METHYLTRANSFERASE"/>
    <property type="match status" value="1"/>
</dbReference>
<gene>
    <name evidence="7" type="ORF">ASPGLDRAFT_131474</name>
</gene>
<evidence type="ECO:0000313" key="8">
    <source>
        <dbReference type="Proteomes" id="UP000184300"/>
    </source>
</evidence>
<dbReference type="GeneID" id="34457310"/>
<feature type="domain" description="SET" evidence="6">
    <location>
        <begin position="34"/>
        <end position="279"/>
    </location>
</feature>
<dbReference type="PANTHER" id="PTHR13271:SF34">
    <property type="entry name" value="N-LYSINE METHYLTRANSFERASE SETD6"/>
    <property type="match status" value="1"/>
</dbReference>
<evidence type="ECO:0000259" key="6">
    <source>
        <dbReference type="PROSITE" id="PS50280"/>
    </source>
</evidence>
<keyword evidence="8" id="KW-1185">Reference proteome</keyword>
<dbReference type="InterPro" id="IPR036464">
    <property type="entry name" value="Rubisco_LSMT_subst-bd_sf"/>
</dbReference>
<keyword evidence="4" id="KW-0539">Nucleus</keyword>
<dbReference type="InterPro" id="IPR001214">
    <property type="entry name" value="SET_dom"/>
</dbReference>
<dbReference type="PROSITE" id="PS50280">
    <property type="entry name" value="SET"/>
    <property type="match status" value="1"/>
</dbReference>
<dbReference type="InterPro" id="IPR046341">
    <property type="entry name" value="SET_dom_sf"/>
</dbReference>
<keyword evidence="1 4" id="KW-0489">Methyltransferase</keyword>
<dbReference type="STRING" id="1160497.A0A1L9VDM0"/>
<dbReference type="AlphaFoldDB" id="A0A1L9VDM0"/>